<organism evidence="2 3">
    <name type="scientific">Hassallia byssoidea VB512170</name>
    <dbReference type="NCBI Taxonomy" id="1304833"/>
    <lineage>
        <taxon>Bacteria</taxon>
        <taxon>Bacillati</taxon>
        <taxon>Cyanobacteriota</taxon>
        <taxon>Cyanophyceae</taxon>
        <taxon>Nostocales</taxon>
        <taxon>Tolypothrichaceae</taxon>
        <taxon>Hassallia</taxon>
    </lineage>
</organism>
<comment type="caution">
    <text evidence="2">The sequence shown here is derived from an EMBL/GenBank/DDBJ whole genome shotgun (WGS) entry which is preliminary data.</text>
</comment>
<accession>A0A846HDS8</accession>
<evidence type="ECO:0000313" key="2">
    <source>
        <dbReference type="EMBL" id="NEU74834.1"/>
    </source>
</evidence>
<dbReference type="Proteomes" id="UP000031549">
    <property type="component" value="Unassembled WGS sequence"/>
</dbReference>
<proteinExistence type="predicted"/>
<evidence type="ECO:0000256" key="1">
    <source>
        <dbReference type="SAM" id="MobiDB-lite"/>
    </source>
</evidence>
<sequence>MGLAFKAALQTFDIFNRDSHAQLAKTFFYSPECAMNADRAQPRPGFQADEGDMRDMIETQR</sequence>
<name>A0A846HDS8_9CYAN</name>
<keyword evidence="3" id="KW-1185">Reference proteome</keyword>
<dbReference type="AlphaFoldDB" id="A0A846HDS8"/>
<dbReference type="RefSeq" id="WP_039742480.1">
    <property type="nucleotide sequence ID" value="NZ_JTCM02000051.1"/>
</dbReference>
<evidence type="ECO:0000313" key="3">
    <source>
        <dbReference type="Proteomes" id="UP000031549"/>
    </source>
</evidence>
<feature type="compositionally biased region" description="Basic and acidic residues" evidence="1">
    <location>
        <begin position="51"/>
        <end position="61"/>
    </location>
</feature>
<gene>
    <name evidence="2" type="ORF">PI95_020320</name>
</gene>
<reference evidence="2 3" key="1">
    <citation type="journal article" date="2015" name="Genome Announc.">
        <title>Draft Genome Sequence of Cyanobacterium Hassallia byssoidea Strain VB512170, Isolated from Monuments in India.</title>
        <authorList>
            <person name="Singh D."/>
            <person name="Chandrababunaidu M.M."/>
            <person name="Panda A."/>
            <person name="Sen D."/>
            <person name="Bhattacharyya S."/>
            <person name="Adhikary S.P."/>
            <person name="Tripathy S."/>
        </authorList>
    </citation>
    <scope>NUCLEOTIDE SEQUENCE [LARGE SCALE GENOMIC DNA]</scope>
    <source>
        <strain evidence="2 3">VB512170</strain>
    </source>
</reference>
<protein>
    <submittedName>
        <fullName evidence="2">Uncharacterized protein</fullName>
    </submittedName>
</protein>
<feature type="region of interest" description="Disordered" evidence="1">
    <location>
        <begin position="38"/>
        <end position="61"/>
    </location>
</feature>
<dbReference type="EMBL" id="JTCM02000051">
    <property type="protein sequence ID" value="NEU74834.1"/>
    <property type="molecule type" value="Genomic_DNA"/>
</dbReference>